<organism evidence="1 2">
    <name type="scientific">Microcystis aeruginosa NIES-3804</name>
    <dbReference type="NCBI Taxonomy" id="2517783"/>
    <lineage>
        <taxon>Bacteria</taxon>
        <taxon>Bacillati</taxon>
        <taxon>Cyanobacteriota</taxon>
        <taxon>Cyanophyceae</taxon>
        <taxon>Oscillatoriophycideae</taxon>
        <taxon>Chroococcales</taxon>
        <taxon>Microcystaceae</taxon>
        <taxon>Microcystis</taxon>
    </lineage>
</organism>
<dbReference type="SUPFAM" id="SSF57783">
    <property type="entry name" value="Zinc beta-ribbon"/>
    <property type="match status" value="1"/>
</dbReference>
<comment type="caution">
    <text evidence="1">The sequence shown here is derived from an EMBL/GenBank/DDBJ whole genome shotgun (WGS) entry which is preliminary data.</text>
</comment>
<reference evidence="1 2" key="1">
    <citation type="submission" date="2019-02" db="EMBL/GenBank/DDBJ databases">
        <title>Draft genome sequence of Arthrospira platensis NIES-3804.</title>
        <authorList>
            <person name="Yamaguchi H."/>
            <person name="Suzuki S."/>
            <person name="Kawachi M."/>
        </authorList>
    </citation>
    <scope>NUCLEOTIDE SEQUENCE [LARGE SCALE GENOMIC DNA]</scope>
    <source>
        <strain evidence="1 2">NIES-3804</strain>
    </source>
</reference>
<protein>
    <submittedName>
        <fullName evidence="1">Uncharacterized protein</fullName>
    </submittedName>
</protein>
<dbReference type="EMBL" id="BJCI01000088">
    <property type="protein sequence ID" value="GCL52197.1"/>
    <property type="molecule type" value="Genomic_DNA"/>
</dbReference>
<accession>A0A6H9GMY2</accession>
<evidence type="ECO:0000313" key="1">
    <source>
        <dbReference type="EMBL" id="GCL52197.1"/>
    </source>
</evidence>
<proteinExistence type="predicted"/>
<name>A0A6H9GMY2_MICAE</name>
<gene>
    <name evidence="1" type="ORF">NIES3804_37850</name>
</gene>
<evidence type="ECO:0000313" key="2">
    <source>
        <dbReference type="Proteomes" id="UP000435041"/>
    </source>
</evidence>
<dbReference type="Proteomes" id="UP000435041">
    <property type="component" value="Unassembled WGS sequence"/>
</dbReference>
<dbReference type="AlphaFoldDB" id="A0A6H9GMY2"/>
<dbReference type="RefSeq" id="WP_159294650.1">
    <property type="nucleotide sequence ID" value="NZ_BJCI01000088.1"/>
</dbReference>
<sequence length="107" mass="12255">MKCPQCESSETYRKSLESMIIYCNNCGYQWEADQVMKSLASARRQQGRHRINIDVYLCPIDKNKYSFAINKNGGVGAFYEFESDPYLSGCYDSIEEALEVGIKQAEK</sequence>